<keyword evidence="4 6" id="KW-0238">DNA-binding</keyword>
<comment type="similarity">
    <text evidence="1 6">Belongs to the sigma-70 factor family. ECF subfamily.</text>
</comment>
<dbReference type="InterPro" id="IPR013249">
    <property type="entry name" value="RNA_pol_sigma70_r4_t2"/>
</dbReference>
<keyword evidence="3 6" id="KW-0731">Sigma factor</keyword>
<dbReference type="PANTHER" id="PTHR43133:SF60">
    <property type="entry name" value="RNA POLYMERASE SIGMA FACTOR SIGV"/>
    <property type="match status" value="1"/>
</dbReference>
<name>A0ABX0FAI5_9BACL</name>
<dbReference type="SUPFAM" id="SSF88659">
    <property type="entry name" value="Sigma3 and sigma4 domains of RNA polymerase sigma factors"/>
    <property type="match status" value="1"/>
</dbReference>
<evidence type="ECO:0000256" key="3">
    <source>
        <dbReference type="ARBA" id="ARBA00023082"/>
    </source>
</evidence>
<dbReference type="Gene3D" id="1.10.10.10">
    <property type="entry name" value="Winged helix-like DNA-binding domain superfamily/Winged helix DNA-binding domain"/>
    <property type="match status" value="1"/>
</dbReference>
<dbReference type="PANTHER" id="PTHR43133">
    <property type="entry name" value="RNA POLYMERASE ECF-TYPE SIGMA FACTO"/>
    <property type="match status" value="1"/>
</dbReference>
<dbReference type="EMBL" id="JAAFGS010000012">
    <property type="protein sequence ID" value="NGZ77947.1"/>
    <property type="molecule type" value="Genomic_DNA"/>
</dbReference>
<evidence type="ECO:0000313" key="11">
    <source>
        <dbReference type="Proteomes" id="UP000800303"/>
    </source>
</evidence>
<protein>
    <recommendedName>
        <fullName evidence="6">RNA polymerase sigma factor</fullName>
    </recommendedName>
</protein>
<dbReference type="InterPro" id="IPR000838">
    <property type="entry name" value="RNA_pol_sigma70_ECF_CS"/>
</dbReference>
<accession>A0ABX0FAI5</accession>
<dbReference type="PROSITE" id="PS01063">
    <property type="entry name" value="SIGMA70_ECF"/>
    <property type="match status" value="1"/>
</dbReference>
<dbReference type="SUPFAM" id="SSF88946">
    <property type="entry name" value="Sigma2 domain of RNA polymerase sigma factors"/>
    <property type="match status" value="1"/>
</dbReference>
<feature type="domain" description="RNA polymerase sigma-70 region 2" evidence="8">
    <location>
        <begin position="46"/>
        <end position="112"/>
    </location>
</feature>
<evidence type="ECO:0000256" key="1">
    <source>
        <dbReference type="ARBA" id="ARBA00010641"/>
    </source>
</evidence>
<gene>
    <name evidence="10" type="ORF">GYN08_21885</name>
</gene>
<sequence length="212" mass="24703">MLADGITAAKREKDAAEAAGERERTDRSGAARDPGSDGERRIAEWFELYYDEVYQYLFFMLGERRGEAEDVLQEVFIKAYRNLHAFGDRSSPKTWLISIARNAAADVMRRRRPAFAERFVRKERAAPPADEPEHALLEEERRTKVLELMNALKPAQREVIFFLYQKELSVKETAELLDCKEAKIRTIRHRALRLLRKRSEYERLIGKGIDDE</sequence>
<dbReference type="InterPro" id="IPR013325">
    <property type="entry name" value="RNA_pol_sigma_r2"/>
</dbReference>
<dbReference type="InterPro" id="IPR007627">
    <property type="entry name" value="RNA_pol_sigma70_r2"/>
</dbReference>
<evidence type="ECO:0000313" key="10">
    <source>
        <dbReference type="EMBL" id="NGZ77947.1"/>
    </source>
</evidence>
<reference evidence="10 11" key="1">
    <citation type="submission" date="2020-01" db="EMBL/GenBank/DDBJ databases">
        <title>Polyphasic characterisation and genomic insights into a novel alkali tolerant bacterium VR-M41.</title>
        <authorList>
            <person name="Vemuluri V.R."/>
        </authorList>
    </citation>
    <scope>NUCLEOTIDE SEQUENCE [LARGE SCALE GENOMIC DNA]</scope>
    <source>
        <strain evidence="10 11">VR-M41</strain>
    </source>
</reference>
<keyword evidence="2 6" id="KW-0805">Transcription regulation</keyword>
<keyword evidence="5 6" id="KW-0804">Transcription</keyword>
<evidence type="ECO:0000256" key="2">
    <source>
        <dbReference type="ARBA" id="ARBA00023015"/>
    </source>
</evidence>
<dbReference type="InterPro" id="IPR013324">
    <property type="entry name" value="RNA_pol_sigma_r3/r4-like"/>
</dbReference>
<dbReference type="Pfam" id="PF08281">
    <property type="entry name" value="Sigma70_r4_2"/>
    <property type="match status" value="1"/>
</dbReference>
<evidence type="ECO:0000256" key="4">
    <source>
        <dbReference type="ARBA" id="ARBA00023125"/>
    </source>
</evidence>
<dbReference type="CDD" id="cd06171">
    <property type="entry name" value="Sigma70_r4"/>
    <property type="match status" value="1"/>
</dbReference>
<evidence type="ECO:0000256" key="6">
    <source>
        <dbReference type="RuleBase" id="RU000716"/>
    </source>
</evidence>
<evidence type="ECO:0000259" key="8">
    <source>
        <dbReference type="Pfam" id="PF04542"/>
    </source>
</evidence>
<proteinExistence type="inferred from homology"/>
<comment type="caution">
    <text evidence="10">The sequence shown here is derived from an EMBL/GenBank/DDBJ whole genome shotgun (WGS) entry which is preliminary data.</text>
</comment>
<dbReference type="InterPro" id="IPR014284">
    <property type="entry name" value="RNA_pol_sigma-70_dom"/>
</dbReference>
<dbReference type="NCBIfam" id="TIGR02937">
    <property type="entry name" value="sigma70-ECF"/>
    <property type="match status" value="1"/>
</dbReference>
<dbReference type="RefSeq" id="WP_166279338.1">
    <property type="nucleotide sequence ID" value="NZ_JAAFGS010000012.1"/>
</dbReference>
<keyword evidence="11" id="KW-1185">Reference proteome</keyword>
<feature type="compositionally biased region" description="Basic and acidic residues" evidence="7">
    <location>
        <begin position="9"/>
        <end position="37"/>
    </location>
</feature>
<feature type="domain" description="RNA polymerase sigma factor 70 region 4 type 2" evidence="9">
    <location>
        <begin position="144"/>
        <end position="195"/>
    </location>
</feature>
<feature type="region of interest" description="Disordered" evidence="7">
    <location>
        <begin position="1"/>
        <end position="37"/>
    </location>
</feature>
<dbReference type="Gene3D" id="1.10.1740.10">
    <property type="match status" value="1"/>
</dbReference>
<dbReference type="Pfam" id="PF04542">
    <property type="entry name" value="Sigma70_r2"/>
    <property type="match status" value="1"/>
</dbReference>
<evidence type="ECO:0000259" key="9">
    <source>
        <dbReference type="Pfam" id="PF08281"/>
    </source>
</evidence>
<evidence type="ECO:0000256" key="7">
    <source>
        <dbReference type="SAM" id="MobiDB-lite"/>
    </source>
</evidence>
<dbReference type="Proteomes" id="UP000800303">
    <property type="component" value="Unassembled WGS sequence"/>
</dbReference>
<evidence type="ECO:0000256" key="5">
    <source>
        <dbReference type="ARBA" id="ARBA00023163"/>
    </source>
</evidence>
<organism evidence="10 11">
    <name type="scientific">Saccharibacillus alkalitolerans</name>
    <dbReference type="NCBI Taxonomy" id="2705290"/>
    <lineage>
        <taxon>Bacteria</taxon>
        <taxon>Bacillati</taxon>
        <taxon>Bacillota</taxon>
        <taxon>Bacilli</taxon>
        <taxon>Bacillales</taxon>
        <taxon>Paenibacillaceae</taxon>
        <taxon>Saccharibacillus</taxon>
    </lineage>
</organism>
<dbReference type="InterPro" id="IPR036388">
    <property type="entry name" value="WH-like_DNA-bd_sf"/>
</dbReference>
<dbReference type="InterPro" id="IPR039425">
    <property type="entry name" value="RNA_pol_sigma-70-like"/>
</dbReference>